<proteinExistence type="predicted"/>
<evidence type="ECO:0000313" key="2">
    <source>
        <dbReference type="Proteomes" id="UP000007995"/>
    </source>
</evidence>
<dbReference type="InterPro" id="IPR032320">
    <property type="entry name" value="GH18_BT1044-like"/>
</dbReference>
<dbReference type="EMBL" id="AGXW01000012">
    <property type="protein sequence ID" value="EKJ89369.1"/>
    <property type="molecule type" value="Genomic_DNA"/>
</dbReference>
<comment type="caution">
    <text evidence="1">The sequence shown here is derived from an EMBL/GenBank/DDBJ whole genome shotgun (WGS) entry which is preliminary data.</text>
</comment>
<name>K5C9F8_9BACE</name>
<dbReference type="AlphaFoldDB" id="K5C9F8"/>
<dbReference type="HOGENOM" id="CLU_067030_0_0_10"/>
<protein>
    <submittedName>
        <fullName evidence="1">Uncharacterized protein</fullName>
    </submittedName>
</protein>
<sequence>MSDLPDSIDIVILTHPEELVPFEREEIKILKDKGTKVAYAVSYDDIKAKYDEEQITASQIQMKESSENTFDGFLREEVKKQLAYSEAFDGVIIKFNGKNPKYMTDEDRVSYEATQEVFFNTISEWEKENKNKFLSFQGKPQNIIKKEQLSRFLHIIIEFYQVTDVNKFSLTIQDCLEPGVPTDRFIMAVSTPSLDSSDTTTGYLGKELATIETAYWITSISSEYNKSGIAIDNVQNDYYQTNGTYRNIKEVINIMNPAPIK</sequence>
<dbReference type="Pfam" id="PF16141">
    <property type="entry name" value="GH18_BT1044-like"/>
    <property type="match status" value="1"/>
</dbReference>
<reference evidence="1 2" key="1">
    <citation type="submission" date="2012-02" db="EMBL/GenBank/DDBJ databases">
        <title>The Genome Sequence of Bacteroides finegoldii CL09T03C10.</title>
        <authorList>
            <consortium name="The Broad Institute Genome Sequencing Platform"/>
            <person name="Earl A."/>
            <person name="Ward D."/>
            <person name="Feldgarden M."/>
            <person name="Gevers D."/>
            <person name="Zitomersky N.L."/>
            <person name="Coyne M.J."/>
            <person name="Comstock L.E."/>
            <person name="Young S.K."/>
            <person name="Zeng Q."/>
            <person name="Gargeya S."/>
            <person name="Fitzgerald M."/>
            <person name="Haas B."/>
            <person name="Abouelleil A."/>
            <person name="Alvarado L."/>
            <person name="Arachchi H.M."/>
            <person name="Berlin A."/>
            <person name="Chapman S.B."/>
            <person name="Gearin G."/>
            <person name="Goldberg J."/>
            <person name="Griggs A."/>
            <person name="Gujja S."/>
            <person name="Hansen M."/>
            <person name="Heiman D."/>
            <person name="Howarth C."/>
            <person name="Larimer J."/>
            <person name="Lui A."/>
            <person name="MacDonald P.J.P."/>
            <person name="McCowen C."/>
            <person name="Montmayeur A."/>
            <person name="Murphy C."/>
            <person name="Neiman D."/>
            <person name="Pearson M."/>
            <person name="Priest M."/>
            <person name="Roberts A."/>
            <person name="Saif S."/>
            <person name="Shea T."/>
            <person name="Sisk P."/>
            <person name="Stolte C."/>
            <person name="Sykes S."/>
            <person name="Wortman J."/>
            <person name="Nusbaum C."/>
            <person name="Birren B."/>
        </authorList>
    </citation>
    <scope>NUCLEOTIDE SEQUENCE [LARGE SCALE GENOMIC DNA]</scope>
    <source>
        <strain evidence="1 2">CL09T03C10</strain>
    </source>
</reference>
<evidence type="ECO:0000313" key="1">
    <source>
        <dbReference type="EMBL" id="EKJ89369.1"/>
    </source>
</evidence>
<dbReference type="Proteomes" id="UP000007995">
    <property type="component" value="Unassembled WGS sequence"/>
</dbReference>
<organism evidence="1 2">
    <name type="scientific">Bacteroides finegoldii CL09T03C10</name>
    <dbReference type="NCBI Taxonomy" id="997888"/>
    <lineage>
        <taxon>Bacteria</taxon>
        <taxon>Pseudomonadati</taxon>
        <taxon>Bacteroidota</taxon>
        <taxon>Bacteroidia</taxon>
        <taxon>Bacteroidales</taxon>
        <taxon>Bacteroidaceae</taxon>
        <taxon>Bacteroides</taxon>
    </lineage>
</organism>
<accession>K5C9F8</accession>
<gene>
    <name evidence="1" type="ORF">HMPREF1057_02910</name>
</gene>